<dbReference type="PANTHER" id="PTHR43686:SF1">
    <property type="entry name" value="AMINOTRAN_5 DOMAIN-CONTAINING PROTEIN"/>
    <property type="match status" value="1"/>
</dbReference>
<feature type="domain" description="tRNA(Ile)-lysidine/2-thiocytidine synthase N-terminal" evidence="3">
    <location>
        <begin position="30"/>
        <end position="192"/>
    </location>
</feature>
<dbReference type="Proteomes" id="UP000231292">
    <property type="component" value="Unassembled WGS sequence"/>
</dbReference>
<organism evidence="4 5">
    <name type="scientific">Candidatus Sherwoodlollariibacterium unditelluris</name>
    <dbReference type="NCBI Taxonomy" id="1974757"/>
    <lineage>
        <taxon>Bacteria</taxon>
        <taxon>Pseudomonadati</taxon>
        <taxon>Candidatus Omnitrophota</taxon>
        <taxon>Candidatus Sherwoodlollariibacterium</taxon>
    </lineage>
</organism>
<evidence type="ECO:0000313" key="5">
    <source>
        <dbReference type="Proteomes" id="UP000231292"/>
    </source>
</evidence>
<dbReference type="GO" id="GO:0008033">
    <property type="term" value="P:tRNA processing"/>
    <property type="evidence" value="ECO:0007669"/>
    <property type="project" value="InterPro"/>
</dbReference>
<dbReference type="GO" id="GO:0016740">
    <property type="term" value="F:transferase activity"/>
    <property type="evidence" value="ECO:0007669"/>
    <property type="project" value="UniProtKB-KW"/>
</dbReference>
<gene>
    <name evidence="4" type="ORF">COX41_04390</name>
</gene>
<dbReference type="AlphaFoldDB" id="A0A2G9YIU2"/>
<comment type="caution">
    <text evidence="4">The sequence shown here is derived from an EMBL/GenBank/DDBJ whole genome shotgun (WGS) entry which is preliminary data.</text>
</comment>
<evidence type="ECO:0000256" key="1">
    <source>
        <dbReference type="ARBA" id="ARBA00022679"/>
    </source>
</evidence>
<evidence type="ECO:0000313" key="4">
    <source>
        <dbReference type="EMBL" id="PIP19160.1"/>
    </source>
</evidence>
<feature type="binding site" evidence="2">
    <location>
        <position position="133"/>
    </location>
    <ligand>
        <name>ATP</name>
        <dbReference type="ChEBI" id="CHEBI:30616"/>
    </ligand>
</feature>
<keyword evidence="2" id="KW-0067">ATP-binding</keyword>
<evidence type="ECO:0000256" key="2">
    <source>
        <dbReference type="PIRSR" id="PIRSR004976-51"/>
    </source>
</evidence>
<feature type="binding site" evidence="2">
    <location>
        <position position="138"/>
    </location>
    <ligand>
        <name>ATP</name>
        <dbReference type="ChEBI" id="CHEBI:30616"/>
    </ligand>
</feature>
<reference evidence="4 5" key="1">
    <citation type="submission" date="2017-09" db="EMBL/GenBank/DDBJ databases">
        <title>Depth-based differentiation of microbial function through sediment-hosted aquifers and enrichment of novel symbionts in the deep terrestrial subsurface.</title>
        <authorList>
            <person name="Probst A.J."/>
            <person name="Ladd B."/>
            <person name="Jarett J.K."/>
            <person name="Geller-Mcgrath D.E."/>
            <person name="Sieber C.M."/>
            <person name="Emerson J.B."/>
            <person name="Anantharaman K."/>
            <person name="Thomas B.C."/>
            <person name="Malmstrom R."/>
            <person name="Stieglmeier M."/>
            <person name="Klingl A."/>
            <person name="Woyke T."/>
            <person name="Ryan C.M."/>
            <person name="Banfield J.F."/>
        </authorList>
    </citation>
    <scope>NUCLEOTIDE SEQUENCE [LARGE SCALE GENOMIC DNA]</scope>
    <source>
        <strain evidence="4">CG23_combo_of_CG06-09_8_20_14_all_41_10</strain>
    </source>
</reference>
<protein>
    <submittedName>
        <fullName evidence="4">tRNA 2-thiocytidine(32) synthetase TtcA</fullName>
    </submittedName>
</protein>
<dbReference type="SUPFAM" id="SSF52402">
    <property type="entry name" value="Adenine nucleotide alpha hydrolases-like"/>
    <property type="match status" value="1"/>
</dbReference>
<keyword evidence="1" id="KW-0808">Transferase</keyword>
<proteinExistence type="predicted"/>
<dbReference type="InterPro" id="IPR014729">
    <property type="entry name" value="Rossmann-like_a/b/a_fold"/>
</dbReference>
<dbReference type="PIRSF" id="PIRSF004976">
    <property type="entry name" value="ATPase_YdaO"/>
    <property type="match status" value="1"/>
</dbReference>
<keyword evidence="2" id="KW-0547">Nucleotide-binding</keyword>
<dbReference type="CDD" id="cd24138">
    <property type="entry name" value="TtcA-like"/>
    <property type="match status" value="1"/>
</dbReference>
<dbReference type="InterPro" id="IPR011063">
    <property type="entry name" value="TilS/TtcA_N"/>
</dbReference>
<dbReference type="EMBL" id="PCRK01000107">
    <property type="protein sequence ID" value="PIP19160.1"/>
    <property type="molecule type" value="Genomic_DNA"/>
</dbReference>
<name>A0A2G9YIU2_9BACT</name>
<dbReference type="Gene3D" id="3.40.50.620">
    <property type="entry name" value="HUPs"/>
    <property type="match status" value="1"/>
</dbReference>
<dbReference type="PANTHER" id="PTHR43686">
    <property type="entry name" value="SULFURTRANSFERASE-RELATED"/>
    <property type="match status" value="1"/>
</dbReference>
<dbReference type="InterPro" id="IPR035107">
    <property type="entry name" value="tRNA_thiolation_TtcA_Ctu1"/>
</dbReference>
<feature type="binding site" evidence="2">
    <location>
        <begin position="34"/>
        <end position="36"/>
    </location>
    <ligand>
        <name>ATP</name>
        <dbReference type="ChEBI" id="CHEBI:30616"/>
    </ligand>
</feature>
<feature type="binding site" evidence="2">
    <location>
        <position position="40"/>
    </location>
    <ligand>
        <name>ATP</name>
        <dbReference type="ChEBI" id="CHEBI:30616"/>
    </ligand>
</feature>
<evidence type="ECO:0000259" key="3">
    <source>
        <dbReference type="Pfam" id="PF01171"/>
    </source>
</evidence>
<accession>A0A2G9YIU2</accession>
<dbReference type="GO" id="GO:0005524">
    <property type="term" value="F:ATP binding"/>
    <property type="evidence" value="ECO:0007669"/>
    <property type="project" value="UniProtKB-KW"/>
</dbReference>
<feature type="binding site" evidence="2">
    <location>
        <position position="66"/>
    </location>
    <ligand>
        <name>ATP</name>
        <dbReference type="ChEBI" id="CHEBI:30616"/>
    </ligand>
</feature>
<sequence>MSVLQGPEFYISKRVGRAIIDYKMLSDGDKIAVAVSGGKDSLTLLWVLNDRKRFVPIKYELLAVHIDLGYPRSCAKALEKYFKKIGVNYHIEKVDILKKTKPKDISCFWCSWNRRKALFETANRFDCTKVALGHHKDDIVETILLNLFFQGEISAMSPKQELFKGKITLIRPLAYVEEHMIKRFAKEEGLPNQTCICSNSLTSKRTKIKTIIRELEKACPDVKTNIFRSVKRIKKDYLL</sequence>
<dbReference type="Pfam" id="PF01171">
    <property type="entry name" value="ATP_bind_3"/>
    <property type="match status" value="1"/>
</dbReference>